<dbReference type="AlphaFoldDB" id="A0A1W9KRN2"/>
<feature type="region of interest" description="Disordered" evidence="1">
    <location>
        <begin position="1"/>
        <end position="31"/>
    </location>
</feature>
<evidence type="ECO:0000313" key="2">
    <source>
        <dbReference type="EMBL" id="OQW87000.1"/>
    </source>
</evidence>
<name>A0A1W9KRN2_9BURK</name>
<accession>A0A1W9KRN2</accession>
<dbReference type="EMBL" id="MTEI01000011">
    <property type="protein sequence ID" value="OQW87000.1"/>
    <property type="molecule type" value="Genomic_DNA"/>
</dbReference>
<feature type="region of interest" description="Disordered" evidence="1">
    <location>
        <begin position="81"/>
        <end position="113"/>
    </location>
</feature>
<reference evidence="2 3" key="1">
    <citation type="submission" date="2017-01" db="EMBL/GenBank/DDBJ databases">
        <title>Novel large sulfur bacteria in the metagenomes of groundwater-fed chemosynthetic microbial mats in the Lake Huron basin.</title>
        <authorList>
            <person name="Sharrar A.M."/>
            <person name="Flood B.E."/>
            <person name="Bailey J.V."/>
            <person name="Jones D.S."/>
            <person name="Biddanda B."/>
            <person name="Ruberg S.A."/>
            <person name="Marcus D.N."/>
            <person name="Dick G.J."/>
        </authorList>
    </citation>
    <scope>NUCLEOTIDE SEQUENCE [LARGE SCALE GENOMIC DNA]</scope>
    <source>
        <strain evidence="2">A7</strain>
    </source>
</reference>
<evidence type="ECO:0000313" key="3">
    <source>
        <dbReference type="Proteomes" id="UP000192505"/>
    </source>
</evidence>
<dbReference type="Proteomes" id="UP000192505">
    <property type="component" value="Unassembled WGS sequence"/>
</dbReference>
<sequence length="113" mass="12798">MLEVDDTRDPTEKKRMDAQTRRNAELARDMEQSRLANEAALAAERAKVAENAAQRQPERQQTKEIVAERVLVVARKPRLYKPHKPKGFTAVVPGTGHPPVKAPKRKKRPDDNP</sequence>
<comment type="caution">
    <text evidence="2">The sequence shown here is derived from an EMBL/GenBank/DDBJ whole genome shotgun (WGS) entry which is preliminary data.</text>
</comment>
<evidence type="ECO:0000256" key="1">
    <source>
        <dbReference type="SAM" id="MobiDB-lite"/>
    </source>
</evidence>
<protein>
    <submittedName>
        <fullName evidence="2">Uncharacterized protein</fullName>
    </submittedName>
</protein>
<proteinExistence type="predicted"/>
<gene>
    <name evidence="2" type="ORF">BWK72_14755</name>
</gene>
<organism evidence="2 3">
    <name type="scientific">Rhodoferax ferrireducens</name>
    <dbReference type="NCBI Taxonomy" id="192843"/>
    <lineage>
        <taxon>Bacteria</taxon>
        <taxon>Pseudomonadati</taxon>
        <taxon>Pseudomonadota</taxon>
        <taxon>Betaproteobacteria</taxon>
        <taxon>Burkholderiales</taxon>
        <taxon>Comamonadaceae</taxon>
        <taxon>Rhodoferax</taxon>
    </lineage>
</organism>